<feature type="domain" description="Ionotropic glutamate receptor C-terminal" evidence="18">
    <location>
        <begin position="471"/>
        <end position="814"/>
    </location>
</feature>
<evidence type="ECO:0000256" key="16">
    <source>
        <dbReference type="SAM" id="Phobius"/>
    </source>
</evidence>
<evidence type="ECO:0000256" key="7">
    <source>
        <dbReference type="ARBA" id="ARBA00023065"/>
    </source>
</evidence>
<evidence type="ECO:0000256" key="12">
    <source>
        <dbReference type="ARBA" id="ARBA00023303"/>
    </source>
</evidence>
<dbReference type="GO" id="GO:1901701">
    <property type="term" value="P:cellular response to oxygen-containing compound"/>
    <property type="evidence" value="ECO:0007669"/>
    <property type="project" value="UniProtKB-ARBA"/>
</dbReference>
<dbReference type="InterPro" id="IPR028082">
    <property type="entry name" value="Peripla_BP_I"/>
</dbReference>
<dbReference type="PANTHER" id="PTHR18966">
    <property type="entry name" value="IONOTROPIC GLUTAMATE RECEPTOR"/>
    <property type="match status" value="1"/>
</dbReference>
<evidence type="ECO:0000256" key="14">
    <source>
        <dbReference type="PIRSR" id="PIRSR037090-50"/>
    </source>
</evidence>
<feature type="region of interest" description="Disordered" evidence="15">
    <location>
        <begin position="909"/>
        <end position="940"/>
    </location>
</feature>
<dbReference type="GO" id="GO:0007165">
    <property type="term" value="P:signal transduction"/>
    <property type="evidence" value="ECO:0007669"/>
    <property type="project" value="UniProtKB-ARBA"/>
</dbReference>
<evidence type="ECO:0000256" key="5">
    <source>
        <dbReference type="ARBA" id="ARBA00022729"/>
    </source>
</evidence>
<dbReference type="AlphaFoldDB" id="A0A2S3HH21"/>
<keyword evidence="14" id="KW-1015">Disulfide bond</keyword>
<feature type="compositionally biased region" description="Low complexity" evidence="15">
    <location>
        <begin position="870"/>
        <end position="885"/>
    </location>
</feature>
<keyword evidence="5 17" id="KW-0732">Signal</keyword>
<comment type="function">
    <text evidence="13">Glutamate-gated receptor that probably acts as non-selective cation channel.</text>
</comment>
<evidence type="ECO:0000256" key="13">
    <source>
        <dbReference type="PIRNR" id="PIRNR037090"/>
    </source>
</evidence>
<dbReference type="CDD" id="cd19990">
    <property type="entry name" value="PBP1_GABAb_receptor_plant"/>
    <property type="match status" value="1"/>
</dbReference>
<feature type="signal peptide" evidence="17">
    <location>
        <begin position="1"/>
        <end position="26"/>
    </location>
</feature>
<feature type="region of interest" description="Disordered" evidence="15">
    <location>
        <begin position="870"/>
        <end position="895"/>
    </location>
</feature>
<comment type="subcellular location">
    <subcellularLocation>
        <location evidence="1">Membrane</location>
        <topology evidence="1">Multi-pass membrane protein</topology>
    </subcellularLocation>
</comment>
<feature type="transmembrane region" description="Helical" evidence="16">
    <location>
        <begin position="592"/>
        <end position="612"/>
    </location>
</feature>
<keyword evidence="7 13" id="KW-0406">Ion transport</keyword>
<keyword evidence="3 13" id="KW-0813">Transport</keyword>
<feature type="chain" id="PRO_5015416471" description="Glutamate receptor" evidence="17">
    <location>
        <begin position="27"/>
        <end position="940"/>
    </location>
</feature>
<dbReference type="Gene3D" id="3.40.190.10">
    <property type="entry name" value="Periplasmic binding protein-like II"/>
    <property type="match status" value="2"/>
</dbReference>
<dbReference type="GO" id="GO:0009611">
    <property type="term" value="P:response to wounding"/>
    <property type="evidence" value="ECO:0007669"/>
    <property type="project" value="UniProtKB-ARBA"/>
</dbReference>
<keyword evidence="11 13" id="KW-1071">Ligand-gated ion channel</keyword>
<dbReference type="FunFam" id="3.40.190.10:FF:000054">
    <property type="entry name" value="Glutamate receptor"/>
    <property type="match status" value="1"/>
</dbReference>
<dbReference type="SUPFAM" id="SSF53850">
    <property type="entry name" value="Periplasmic binding protein-like II"/>
    <property type="match status" value="1"/>
</dbReference>
<evidence type="ECO:0000256" key="8">
    <source>
        <dbReference type="ARBA" id="ARBA00023136"/>
    </source>
</evidence>
<keyword evidence="10" id="KW-0325">Glycoprotein</keyword>
<evidence type="ECO:0000256" key="17">
    <source>
        <dbReference type="SAM" id="SignalP"/>
    </source>
</evidence>
<evidence type="ECO:0000256" key="2">
    <source>
        <dbReference type="ARBA" id="ARBA00008685"/>
    </source>
</evidence>
<dbReference type="InterPro" id="IPR001828">
    <property type="entry name" value="ANF_lig-bd_rcpt"/>
</dbReference>
<evidence type="ECO:0000313" key="19">
    <source>
        <dbReference type="EMBL" id="PAN22742.1"/>
    </source>
</evidence>
<feature type="transmembrane region" description="Helical" evidence="16">
    <location>
        <begin position="834"/>
        <end position="854"/>
    </location>
</feature>
<evidence type="ECO:0000256" key="6">
    <source>
        <dbReference type="ARBA" id="ARBA00022989"/>
    </source>
</evidence>
<organism evidence="19">
    <name type="scientific">Panicum hallii</name>
    <dbReference type="NCBI Taxonomy" id="206008"/>
    <lineage>
        <taxon>Eukaryota</taxon>
        <taxon>Viridiplantae</taxon>
        <taxon>Streptophyta</taxon>
        <taxon>Embryophyta</taxon>
        <taxon>Tracheophyta</taxon>
        <taxon>Spermatophyta</taxon>
        <taxon>Magnoliopsida</taxon>
        <taxon>Liliopsida</taxon>
        <taxon>Poales</taxon>
        <taxon>Poaceae</taxon>
        <taxon>PACMAD clade</taxon>
        <taxon>Panicoideae</taxon>
        <taxon>Panicodae</taxon>
        <taxon>Paniceae</taxon>
        <taxon>Panicinae</taxon>
        <taxon>Panicum</taxon>
        <taxon>Panicum sect. Panicum</taxon>
    </lineage>
</organism>
<feature type="transmembrane region" description="Helical" evidence="16">
    <location>
        <begin position="648"/>
        <end position="666"/>
    </location>
</feature>
<dbReference type="PRINTS" id="PR01176">
    <property type="entry name" value="GABABRECEPTR"/>
</dbReference>
<evidence type="ECO:0000256" key="1">
    <source>
        <dbReference type="ARBA" id="ARBA00004141"/>
    </source>
</evidence>
<evidence type="ECO:0000259" key="18">
    <source>
        <dbReference type="SMART" id="SM00079"/>
    </source>
</evidence>
<dbReference type="SUPFAM" id="SSF53822">
    <property type="entry name" value="Periplasmic binding protein-like I"/>
    <property type="match status" value="1"/>
</dbReference>
<dbReference type="FunFam" id="3.40.190.10:FF:000175">
    <property type="entry name" value="Glutamate receptor"/>
    <property type="match status" value="1"/>
</dbReference>
<evidence type="ECO:0000256" key="11">
    <source>
        <dbReference type="ARBA" id="ARBA00023286"/>
    </source>
</evidence>
<keyword evidence="12 13" id="KW-0407">Ion channel</keyword>
<keyword evidence="9 13" id="KW-0675">Receptor</keyword>
<dbReference type="SMART" id="SM00079">
    <property type="entry name" value="PBPe"/>
    <property type="match status" value="1"/>
</dbReference>
<comment type="similarity">
    <text evidence="2 13">Belongs to the glutamate-gated ion channel (TC 1.A.10.1) family.</text>
</comment>
<evidence type="ECO:0000256" key="9">
    <source>
        <dbReference type="ARBA" id="ARBA00023170"/>
    </source>
</evidence>
<evidence type="ECO:0000256" key="15">
    <source>
        <dbReference type="SAM" id="MobiDB-lite"/>
    </source>
</evidence>
<evidence type="ECO:0000256" key="3">
    <source>
        <dbReference type="ARBA" id="ARBA00022448"/>
    </source>
</evidence>
<dbReference type="Pfam" id="PF00060">
    <property type="entry name" value="Lig_chan"/>
    <property type="match status" value="1"/>
</dbReference>
<keyword evidence="4 16" id="KW-0812">Transmembrane</keyword>
<proteinExistence type="inferred from homology"/>
<sequence>MRRPMGALRLMLPLLVLLAAAARAVAAAGTRPSEVAVGALFTYDSTIGRAARLAIELAVDDVNADRTVLAGTQLKLITQDTNCSGFLGTIEALQLMEQNVVAVMGPQSSGIGHVISHVVNELHVPLLSFAATDPTLSASEYPYFIRTTISDYFQMNAVASIVEYYQWKEVTAIFVDDDYGRGGVSALGDALAEKRARISYKAAIPPNSNTDMINDVLFRANMMESRVMVVHVNPDTGMSIFSIANKLQMLARGYVWIVTDWLAAVLDSSASRDLKYMSHIQGLIVLRQHTPESAAKNKFISKWNNVARNRSITSGLNSYGFYAYDSVWAVARGINQFLNSGQQINFSTDPRLHDSNGSTLQLSTLKIFDGGEQMLQQLLLTNFTGLTGPVQFNSDRNLVRPAYDILNIGGSGSQLIGYWSNYSGLSVTAPEILYQKPPNTSSIVQRLHNVVWPGDSTTTPKGWVFPNNGQPLRVGVPIKASFKELVAGGRDPNNVTGYCIDIFNAAINLLPYPVPCQFVTIGDGTKNPNYDDIINMVAANSLDAAVGDFAIVRNRTKIAEFTQPYIESGLVIVAPVKQATSSAWAFLKPFTLEMWCVTGALFLFVGIVVWILEHRTNEEFRGSPRRQVITIFWFSFSTMFFSHRQNTVSALGRFVLIIWLFVVLIINSSYTASLTSILTVQQLATGITGIDDLISSALPIGYQAGKFTRNYLIEELNIPESRLVPLNTIQEYADALKRGPKDGGVAAVVDEMPYVDIFLSYHCNFRVVGQEFTKEGWGFAFQRDSPLAADLSTAILQLSESGQLQRIHDEWFTRPSCSSDDSEVGATRLGLGSFWGLFLVCALICLFALLLFFIRVCWQYSKYSDSEAAGEPSAADADAAPTAADAAERQRRPSRLGSFKELIQFVDKKEEEVRRTMKRRSSEKDNQAAGSSDAQSAVSA</sequence>
<dbReference type="GO" id="GO:0015276">
    <property type="term" value="F:ligand-gated monoatomic ion channel activity"/>
    <property type="evidence" value="ECO:0007669"/>
    <property type="project" value="InterPro"/>
</dbReference>
<dbReference type="CDD" id="cd13686">
    <property type="entry name" value="GluR_Plant"/>
    <property type="match status" value="1"/>
</dbReference>
<feature type="disulfide bond" evidence="14">
    <location>
        <begin position="763"/>
        <end position="817"/>
    </location>
</feature>
<evidence type="ECO:0000256" key="10">
    <source>
        <dbReference type="ARBA" id="ARBA00023180"/>
    </source>
</evidence>
<dbReference type="Gramene" id="PAN22742">
    <property type="protein sequence ID" value="PAN22742"/>
    <property type="gene ID" value="PAHAL_4G042400"/>
</dbReference>
<dbReference type="FunFam" id="1.10.287.70:FF:000037">
    <property type="entry name" value="Glutamate receptor"/>
    <property type="match status" value="1"/>
</dbReference>
<evidence type="ECO:0000256" key="4">
    <source>
        <dbReference type="ARBA" id="ARBA00022692"/>
    </source>
</evidence>
<feature type="compositionally biased region" description="Polar residues" evidence="15">
    <location>
        <begin position="928"/>
        <end position="940"/>
    </location>
</feature>
<dbReference type="FunFam" id="3.40.50.2300:FF:000081">
    <property type="entry name" value="Glutamate receptor"/>
    <property type="match status" value="1"/>
</dbReference>
<dbReference type="GO" id="GO:0016020">
    <property type="term" value="C:membrane"/>
    <property type="evidence" value="ECO:0007669"/>
    <property type="project" value="UniProtKB-SubCell"/>
</dbReference>
<accession>A0A2S3HH21</accession>
<dbReference type="Gene3D" id="3.40.50.2300">
    <property type="match status" value="2"/>
</dbReference>
<keyword evidence="8 13" id="KW-0472">Membrane</keyword>
<dbReference type="PIRSF" id="PIRSF037090">
    <property type="entry name" value="Iontro_Glu-like_rcpt_pln"/>
    <property type="match status" value="1"/>
</dbReference>
<keyword evidence="6 16" id="KW-1133">Transmembrane helix</keyword>
<dbReference type="InterPro" id="IPR001320">
    <property type="entry name" value="Iontro_rcpt_C"/>
</dbReference>
<dbReference type="Proteomes" id="UP000243499">
    <property type="component" value="Chromosome 4"/>
</dbReference>
<gene>
    <name evidence="19" type="ORF">PAHAL_4G042400</name>
</gene>
<dbReference type="Pfam" id="PF10613">
    <property type="entry name" value="Lig_chan-Glu_bd"/>
    <property type="match status" value="1"/>
</dbReference>
<name>A0A2S3HH21_9POAL</name>
<dbReference type="EMBL" id="CM008049">
    <property type="protein sequence ID" value="PAN22742.1"/>
    <property type="molecule type" value="Genomic_DNA"/>
</dbReference>
<dbReference type="InterPro" id="IPR044440">
    <property type="entry name" value="GABAb_receptor_plant_PBP1"/>
</dbReference>
<reference evidence="19" key="1">
    <citation type="submission" date="2018-04" db="EMBL/GenBank/DDBJ databases">
        <title>WGS assembly of Panicum hallii.</title>
        <authorList>
            <person name="Lovell J."/>
            <person name="Jenkins J."/>
            <person name="Lowry D."/>
            <person name="Mamidi S."/>
            <person name="Sreedasyam A."/>
            <person name="Weng X."/>
            <person name="Barry K."/>
            <person name="Bonette J."/>
            <person name="Campitelli B."/>
            <person name="Daum C."/>
            <person name="Gordon S."/>
            <person name="Gould B."/>
            <person name="Lipzen A."/>
            <person name="Macqueen A."/>
            <person name="Palacio-Mejia J."/>
            <person name="Plott C."/>
            <person name="Shakirov E."/>
            <person name="Shu S."/>
            <person name="Yoshinaga Y."/>
            <person name="Zane M."/>
            <person name="Rokhsar D."/>
            <person name="Grimwood J."/>
            <person name="Schmutz J."/>
            <person name="Juenger T."/>
        </authorList>
    </citation>
    <scope>NUCLEOTIDE SEQUENCE [LARGE SCALE GENOMIC DNA]</scope>
    <source>
        <strain evidence="19">FIL2</strain>
    </source>
</reference>
<dbReference type="Pfam" id="PF01094">
    <property type="entry name" value="ANF_receptor"/>
    <property type="match status" value="1"/>
</dbReference>
<dbReference type="InterPro" id="IPR017103">
    <property type="entry name" value="Iontropic_Glu_rcpt_pln"/>
</dbReference>
<protein>
    <recommendedName>
        <fullName evidence="13">Glutamate receptor</fullName>
    </recommendedName>
</protein>
<dbReference type="InterPro" id="IPR015683">
    <property type="entry name" value="Ionotropic_Glu_rcpt"/>
</dbReference>
<dbReference type="Gene3D" id="1.10.287.70">
    <property type="match status" value="1"/>
</dbReference>
<dbReference type="InterPro" id="IPR019594">
    <property type="entry name" value="Glu/Gly-bd"/>
</dbReference>
<feature type="compositionally biased region" description="Basic and acidic residues" evidence="15">
    <location>
        <begin position="909"/>
        <end position="926"/>
    </location>
</feature>